<evidence type="ECO:0000256" key="7">
    <source>
        <dbReference type="ARBA" id="ARBA00074306"/>
    </source>
</evidence>
<dbReference type="PROSITE" id="PS50109">
    <property type="entry name" value="HIS_KIN"/>
    <property type="match status" value="1"/>
</dbReference>
<dbReference type="Gene3D" id="3.30.565.10">
    <property type="entry name" value="Histidine kinase-like ATPase, C-terminal domain"/>
    <property type="match status" value="1"/>
</dbReference>
<sequence length="1177" mass="134093">MNSERNVLKLINDISNLTLFVVDQSTLQILYCNQTAAKAGFRRGVFYHPDTLSFDAVNFHQGDYQYFAEKSILGSNVDVRVKRTLWDDEGRQIPALAISVTPHIFAGEVKIRHDHSKNLLQGIDVLFDEYVVIDLVDDRYISPKLGPCASAFPHAGDFTQANDLYGKMLIHPEDRQKFWELTSTKSLRQNMPQENMHIVGELRRLVAPDSFEWIETHLVSTIDAQTGHLKVLWCYRNIEKQKQFELSQREQTAWIAQLSEEYYAVYLVNLSNNTLRGLRVPEQFKKIVHMEECYDKQFSMYVNEFVDPKWQQTLLKITNSTYIIDQFANDNNRIEHIFKNKQGFWLSVKIIPAPGYSDAYPYAVLAFEDLTQKVEHSLSEKTAKMAVAHMYALAISVDMEHQGYNCIHYSEEILSLQKRGRYLDFYAQFHQQLLDSDKALLSGIFDAKLYSRQTYAEGEMRIWDKNKKLHYYTYYSTRISTIEGEKIMLLLRNIDDKKQQEHELALLSADRMRHHNIANALAEMYYAVYYVDLQEHRFYILRLTEIITANMLKGLEDHTEAWTTFVNNFVHVKFRKQLSEAFALENIYTTLTQNNKSSVEIELLRRFANDKYEWVRLEAQAIKNTEGTITGCVIAFRNIHTQKLAYERQQQALKAALLSAEKANTAKSAFLSNMSHDIRTPMNAIIGMTTIAQQYLHDPVRINSCLSKIELASNHLLELINDILDMSKIESGKLSLKESPLNLAELIHNLISLINPQLKEHQHELHVETYNISDEYLLGDTVRLNQIFTNILSNSIKFTPRGGKLKLEIKQLTLAPTGYGHFRFVFSDNGIGMDQEFLPHLFTPFERSQTSNTDNIEGTGLGMAITKNIVDLMGGTIEVTSAAGSGTTFTVTLPLKLADKQPVPVSAIHSELQALVIDHDQTYASNILQQLQQLQITGQAVHSLKEANNKLAAAIKKSSDYTTAIIVYNPQLDLETMLNGLRQLSSTLKIALAITFSDLSQTIKDYSFDALLILPLFATNLAQVLNKMHQTNTPRTQHLLPSAANEPNCSGKRILLVEDNPLNMEIACELIGMTGAMIEEATDGAAALTKIAQAPENHYDLVFMDVQMPKLNGYDATKAIRKLSRKDVKSLPIVAMTANAFLDDIKKEREAGMNAHITKPFHLEELFAVISEWLQCK</sequence>
<proteinExistence type="inferred from homology"/>
<feature type="domain" description="PAC" evidence="11">
    <location>
        <begin position="597"/>
        <end position="651"/>
    </location>
</feature>
<evidence type="ECO:0000313" key="12">
    <source>
        <dbReference type="EMBL" id="MTT76354.1"/>
    </source>
</evidence>
<comment type="catalytic activity">
    <reaction evidence="1">
        <text>ATP + protein L-histidine = ADP + protein N-phospho-L-histidine.</text>
        <dbReference type="EC" id="2.7.13.3"/>
    </reaction>
</comment>
<dbReference type="Pfam" id="PF02518">
    <property type="entry name" value="HATPase_c"/>
    <property type="match status" value="1"/>
</dbReference>
<dbReference type="InterPro" id="IPR000014">
    <property type="entry name" value="PAS"/>
</dbReference>
<dbReference type="OrthoDB" id="9814390at2"/>
<dbReference type="PANTHER" id="PTHR45339">
    <property type="entry name" value="HYBRID SIGNAL TRANSDUCTION HISTIDINE KINASE J"/>
    <property type="match status" value="1"/>
</dbReference>
<organism evidence="12 15">
    <name type="scientific">Phascolarctobacterium faecium</name>
    <dbReference type="NCBI Taxonomy" id="33025"/>
    <lineage>
        <taxon>Bacteria</taxon>
        <taxon>Bacillati</taxon>
        <taxon>Bacillota</taxon>
        <taxon>Negativicutes</taxon>
        <taxon>Acidaminococcales</taxon>
        <taxon>Acidaminococcaceae</taxon>
        <taxon>Phascolarctobacterium</taxon>
    </lineage>
</organism>
<evidence type="ECO:0000313" key="15">
    <source>
        <dbReference type="Proteomes" id="UP000484547"/>
    </source>
</evidence>
<dbReference type="Gene3D" id="3.40.50.2300">
    <property type="match status" value="1"/>
</dbReference>
<evidence type="ECO:0000256" key="1">
    <source>
        <dbReference type="ARBA" id="ARBA00000085"/>
    </source>
</evidence>
<dbReference type="InterPro" id="IPR004358">
    <property type="entry name" value="Sig_transdc_His_kin-like_C"/>
</dbReference>
<reference evidence="14 15" key="1">
    <citation type="journal article" date="2019" name="Nat. Med.">
        <title>A library of human gut bacterial isolates paired with longitudinal multiomics data enables mechanistic microbiome research.</title>
        <authorList>
            <person name="Poyet M."/>
            <person name="Groussin M."/>
            <person name="Gibbons S.M."/>
            <person name="Avila-Pacheco J."/>
            <person name="Jiang X."/>
            <person name="Kearney S.M."/>
            <person name="Perrotta A.R."/>
            <person name="Berdy B."/>
            <person name="Zhao S."/>
            <person name="Lieberman T.D."/>
            <person name="Swanson P.K."/>
            <person name="Smith M."/>
            <person name="Roesemann S."/>
            <person name="Alexander J.E."/>
            <person name="Rich S.A."/>
            <person name="Livny J."/>
            <person name="Vlamakis H."/>
            <person name="Clish C."/>
            <person name="Bullock K."/>
            <person name="Deik A."/>
            <person name="Scott J."/>
            <person name="Pierce K.A."/>
            <person name="Xavier R.J."/>
            <person name="Alm E.J."/>
        </authorList>
    </citation>
    <scope>NUCLEOTIDE SEQUENCE [LARGE SCALE GENOMIC DNA]</scope>
    <source>
        <strain evidence="12 15">BIOML-A13</strain>
        <strain evidence="13 14">BIOML-A3</strain>
    </source>
</reference>
<dbReference type="Proteomes" id="UP000443070">
    <property type="component" value="Unassembled WGS sequence"/>
</dbReference>
<dbReference type="AlphaFoldDB" id="A0A7X3BW19"/>
<dbReference type="CDD" id="cd00082">
    <property type="entry name" value="HisKA"/>
    <property type="match status" value="1"/>
</dbReference>
<dbReference type="InterPro" id="IPR000700">
    <property type="entry name" value="PAS-assoc_C"/>
</dbReference>
<dbReference type="InterPro" id="IPR036097">
    <property type="entry name" value="HisK_dim/P_sf"/>
</dbReference>
<accession>A0A7X3BW19</accession>
<feature type="domain" description="Response regulatory" evidence="10">
    <location>
        <begin position="1053"/>
        <end position="1174"/>
    </location>
</feature>
<dbReference type="EMBL" id="WNBM01000006">
    <property type="protein sequence ID" value="MTT76354.1"/>
    <property type="molecule type" value="Genomic_DNA"/>
</dbReference>
<dbReference type="SUPFAM" id="SSF52172">
    <property type="entry name" value="CheY-like"/>
    <property type="match status" value="1"/>
</dbReference>
<dbReference type="InterPro" id="IPR001789">
    <property type="entry name" value="Sig_transdc_resp-reg_receiver"/>
</dbReference>
<evidence type="ECO:0000259" key="11">
    <source>
        <dbReference type="PROSITE" id="PS50113"/>
    </source>
</evidence>
<evidence type="ECO:0000256" key="6">
    <source>
        <dbReference type="ARBA" id="ARBA00023012"/>
    </source>
</evidence>
<name>A0A7X3BW19_9FIRM</name>
<dbReference type="Pfam" id="PF00072">
    <property type="entry name" value="Response_reg"/>
    <property type="match status" value="1"/>
</dbReference>
<feature type="domain" description="Histidine kinase" evidence="9">
    <location>
        <begin position="673"/>
        <end position="897"/>
    </location>
</feature>
<comment type="caution">
    <text evidence="12">The sequence shown here is derived from an EMBL/GenBank/DDBJ whole genome shotgun (WGS) entry which is preliminary data.</text>
</comment>
<dbReference type="PROSITE" id="PS50110">
    <property type="entry name" value="RESPONSE_REGULATORY"/>
    <property type="match status" value="1"/>
</dbReference>
<keyword evidence="4 8" id="KW-0597">Phosphoprotein</keyword>
<gene>
    <name evidence="12" type="ORF">GMD11_08765</name>
    <name evidence="13" type="ORF">GMD18_08420</name>
</gene>
<evidence type="ECO:0000256" key="3">
    <source>
        <dbReference type="ARBA" id="ARBA00012438"/>
    </source>
</evidence>
<dbReference type="InterPro" id="IPR005467">
    <property type="entry name" value="His_kinase_dom"/>
</dbReference>
<dbReference type="EMBL" id="WNBW01000006">
    <property type="protein sequence ID" value="MTU04418.1"/>
    <property type="molecule type" value="Genomic_DNA"/>
</dbReference>
<dbReference type="PANTHER" id="PTHR45339:SF1">
    <property type="entry name" value="HYBRID SIGNAL TRANSDUCTION HISTIDINE KINASE J"/>
    <property type="match status" value="1"/>
</dbReference>
<evidence type="ECO:0000256" key="8">
    <source>
        <dbReference type="PROSITE-ProRule" id="PRU00169"/>
    </source>
</evidence>
<evidence type="ECO:0000256" key="4">
    <source>
        <dbReference type="ARBA" id="ARBA00022553"/>
    </source>
</evidence>
<keyword evidence="14" id="KW-1185">Reference proteome</keyword>
<feature type="modified residue" description="4-aspartylphosphate" evidence="8">
    <location>
        <position position="1105"/>
    </location>
</feature>
<dbReference type="Gene3D" id="1.10.287.130">
    <property type="match status" value="1"/>
</dbReference>
<dbReference type="GO" id="GO:0000155">
    <property type="term" value="F:phosphorelay sensor kinase activity"/>
    <property type="evidence" value="ECO:0007669"/>
    <property type="project" value="InterPro"/>
</dbReference>
<evidence type="ECO:0000313" key="13">
    <source>
        <dbReference type="EMBL" id="MTU04418.1"/>
    </source>
</evidence>
<dbReference type="SUPFAM" id="SSF47384">
    <property type="entry name" value="Homodimeric domain of signal transducing histidine kinase"/>
    <property type="match status" value="1"/>
</dbReference>
<dbReference type="SMART" id="SM00387">
    <property type="entry name" value="HATPase_c"/>
    <property type="match status" value="1"/>
</dbReference>
<evidence type="ECO:0000259" key="10">
    <source>
        <dbReference type="PROSITE" id="PS50110"/>
    </source>
</evidence>
<dbReference type="InterPro" id="IPR003661">
    <property type="entry name" value="HisK_dim/P_dom"/>
</dbReference>
<dbReference type="Pfam" id="PF13426">
    <property type="entry name" value="PAS_9"/>
    <property type="match status" value="1"/>
</dbReference>
<dbReference type="InterPro" id="IPR011006">
    <property type="entry name" value="CheY-like_superfamily"/>
</dbReference>
<dbReference type="Gene3D" id="3.30.450.20">
    <property type="entry name" value="PAS domain"/>
    <property type="match status" value="1"/>
</dbReference>
<dbReference type="InterPro" id="IPR003594">
    <property type="entry name" value="HATPase_dom"/>
</dbReference>
<evidence type="ECO:0000256" key="5">
    <source>
        <dbReference type="ARBA" id="ARBA00022777"/>
    </source>
</evidence>
<protein>
    <recommendedName>
        <fullName evidence="7">Circadian input-output histidine kinase CikA</fullName>
        <ecNumber evidence="3">2.7.13.3</ecNumber>
    </recommendedName>
</protein>
<dbReference type="RefSeq" id="WP_155164146.1">
    <property type="nucleotide sequence ID" value="NZ_WNBG01000006.1"/>
</dbReference>
<keyword evidence="6" id="KW-0902">Two-component regulatory system</keyword>
<dbReference type="PRINTS" id="PR00344">
    <property type="entry name" value="BCTRLSENSOR"/>
</dbReference>
<dbReference type="PROSITE" id="PS50113">
    <property type="entry name" value="PAC"/>
    <property type="match status" value="1"/>
</dbReference>
<dbReference type="CDD" id="cd17546">
    <property type="entry name" value="REC_hyHK_CKI1_RcsC-like"/>
    <property type="match status" value="1"/>
</dbReference>
<dbReference type="EC" id="2.7.13.3" evidence="3"/>
<evidence type="ECO:0000259" key="9">
    <source>
        <dbReference type="PROSITE" id="PS50109"/>
    </source>
</evidence>
<dbReference type="Pfam" id="PF00512">
    <property type="entry name" value="HisKA"/>
    <property type="match status" value="1"/>
</dbReference>
<dbReference type="SMART" id="SM00448">
    <property type="entry name" value="REC"/>
    <property type="match status" value="1"/>
</dbReference>
<keyword evidence="5" id="KW-0808">Transferase</keyword>
<evidence type="ECO:0000313" key="14">
    <source>
        <dbReference type="Proteomes" id="UP000443070"/>
    </source>
</evidence>
<dbReference type="Proteomes" id="UP000484547">
    <property type="component" value="Unassembled WGS sequence"/>
</dbReference>
<dbReference type="SUPFAM" id="SSF55874">
    <property type="entry name" value="ATPase domain of HSP90 chaperone/DNA topoisomerase II/histidine kinase"/>
    <property type="match status" value="1"/>
</dbReference>
<dbReference type="SMART" id="SM00388">
    <property type="entry name" value="HisKA"/>
    <property type="match status" value="1"/>
</dbReference>
<dbReference type="InterPro" id="IPR036890">
    <property type="entry name" value="HATPase_C_sf"/>
</dbReference>
<comment type="similarity">
    <text evidence="2">In the N-terminal section; belongs to the phytochrome family.</text>
</comment>
<dbReference type="FunFam" id="3.30.565.10:FF:000010">
    <property type="entry name" value="Sensor histidine kinase RcsC"/>
    <property type="match status" value="1"/>
</dbReference>
<keyword evidence="5" id="KW-0418">Kinase</keyword>
<evidence type="ECO:0000256" key="2">
    <source>
        <dbReference type="ARBA" id="ARBA00006402"/>
    </source>
</evidence>